<keyword evidence="11" id="KW-1185">Reference proteome</keyword>
<dbReference type="Pfam" id="PF10483">
    <property type="entry name" value="Elong_Iki1"/>
    <property type="match status" value="2"/>
</dbReference>
<evidence type="ECO:0000256" key="1">
    <source>
        <dbReference type="ARBA" id="ARBA00004123"/>
    </source>
</evidence>
<evidence type="ECO:0000256" key="7">
    <source>
        <dbReference type="ARBA" id="ARBA00022694"/>
    </source>
</evidence>
<dbReference type="PANTHER" id="PTHR15641">
    <property type="entry name" value="ELONGATOR COMPLEX PROTEIN 5"/>
    <property type="match status" value="1"/>
</dbReference>
<keyword evidence="8" id="KW-0539">Nucleus</keyword>
<evidence type="ECO:0000256" key="2">
    <source>
        <dbReference type="ARBA" id="ARBA00004496"/>
    </source>
</evidence>
<evidence type="ECO:0000313" key="10">
    <source>
        <dbReference type="EnsemblMetazoa" id="RPRC008721-PA"/>
    </source>
</evidence>
<dbReference type="PANTHER" id="PTHR15641:SF1">
    <property type="entry name" value="ELONGATOR COMPLEX PROTEIN 5"/>
    <property type="match status" value="1"/>
</dbReference>
<evidence type="ECO:0000256" key="5">
    <source>
        <dbReference type="ARBA" id="ARBA00020264"/>
    </source>
</evidence>
<protein>
    <recommendedName>
        <fullName evidence="5">Elongator complex protein 5</fullName>
    </recommendedName>
</protein>
<name>T1HXF1_RHOPR</name>
<dbReference type="eggNOG" id="ENOG502QQ2R">
    <property type="taxonomic scope" value="Eukaryota"/>
</dbReference>
<dbReference type="OMA" id="DEEIFCI"/>
<dbReference type="RefSeq" id="XP_073992264.1">
    <property type="nucleotide sequence ID" value="XM_074136163.1"/>
</dbReference>
<dbReference type="GeneID" id="141458326"/>
<dbReference type="GO" id="GO:0002098">
    <property type="term" value="P:tRNA wobble uridine modification"/>
    <property type="evidence" value="ECO:0007669"/>
    <property type="project" value="InterPro"/>
</dbReference>
<sequence>MILKQLLNGRQHSDFILIKDNLSISGLKVLKLFIEDNLTQGNNVLFFMYEHPSYEFNKEFLPYKNFTPYNCFDDPWNWLGDSEPNKFEKILESGLSNDENSVNVIVIDSLVYLLLQLDMYTFCHSYKELFESNSKANRNQIIAVLHTYSLQEDNVELRQFNCMAKSVITLERSAKENLNLIIAEHRKPSGKILKEEYSCWLDSKGNLSYETFNNQLKEEPVAETNPMELTTFKLSLEDREKESRSRVILPYVKTEEKPGRIIYVPDANDDWDDEDPDDDLDI</sequence>
<organism evidence="10 11">
    <name type="scientific">Rhodnius prolixus</name>
    <name type="common">Triatomid bug</name>
    <dbReference type="NCBI Taxonomy" id="13249"/>
    <lineage>
        <taxon>Eukaryota</taxon>
        <taxon>Metazoa</taxon>
        <taxon>Ecdysozoa</taxon>
        <taxon>Arthropoda</taxon>
        <taxon>Hexapoda</taxon>
        <taxon>Insecta</taxon>
        <taxon>Pterygota</taxon>
        <taxon>Neoptera</taxon>
        <taxon>Paraneoptera</taxon>
        <taxon>Hemiptera</taxon>
        <taxon>Heteroptera</taxon>
        <taxon>Panheteroptera</taxon>
        <taxon>Cimicomorpha</taxon>
        <taxon>Reduviidae</taxon>
        <taxon>Triatominae</taxon>
        <taxon>Rhodnius</taxon>
    </lineage>
</organism>
<dbReference type="GO" id="GO:0033588">
    <property type="term" value="C:elongator holoenzyme complex"/>
    <property type="evidence" value="ECO:0007669"/>
    <property type="project" value="InterPro"/>
</dbReference>
<dbReference type="AlphaFoldDB" id="T1HXF1"/>
<evidence type="ECO:0000256" key="6">
    <source>
        <dbReference type="ARBA" id="ARBA00022490"/>
    </source>
</evidence>
<dbReference type="EMBL" id="ACPB03006244">
    <property type="status" value="NOT_ANNOTATED_CDS"/>
    <property type="molecule type" value="Genomic_DNA"/>
</dbReference>
<dbReference type="STRING" id="13249.T1HXF1"/>
<dbReference type="InParanoid" id="T1HXF1"/>
<evidence type="ECO:0000256" key="4">
    <source>
        <dbReference type="ARBA" id="ARBA00009567"/>
    </source>
</evidence>
<dbReference type="VEuPathDB" id="VectorBase:RPRC008721"/>
<comment type="subcellular location">
    <subcellularLocation>
        <location evidence="2">Cytoplasm</location>
    </subcellularLocation>
    <subcellularLocation>
        <location evidence="1">Nucleus</location>
    </subcellularLocation>
</comment>
<dbReference type="InterPro" id="IPR027417">
    <property type="entry name" value="P-loop_NTPase"/>
</dbReference>
<dbReference type="GO" id="GO:0005829">
    <property type="term" value="C:cytosol"/>
    <property type="evidence" value="ECO:0007669"/>
    <property type="project" value="TreeGrafter"/>
</dbReference>
<dbReference type="HOGENOM" id="CLU_076374_1_0_1"/>
<keyword evidence="6" id="KW-0963">Cytoplasm</keyword>
<dbReference type="GO" id="GO:0000049">
    <property type="term" value="F:tRNA binding"/>
    <property type="evidence" value="ECO:0007669"/>
    <property type="project" value="TreeGrafter"/>
</dbReference>
<dbReference type="UniPathway" id="UPA00988"/>
<evidence type="ECO:0000256" key="8">
    <source>
        <dbReference type="ARBA" id="ARBA00023242"/>
    </source>
</evidence>
<dbReference type="InterPro" id="IPR019519">
    <property type="entry name" value="Elp5"/>
</dbReference>
<comment type="pathway">
    <text evidence="3">tRNA modification; 5-methoxycarbonylmethyl-2-thiouridine-tRNA biosynthesis.</text>
</comment>
<feature type="region of interest" description="Disordered" evidence="9">
    <location>
        <begin position="263"/>
        <end position="282"/>
    </location>
</feature>
<keyword evidence="7" id="KW-0819">tRNA processing</keyword>
<reference evidence="10" key="1">
    <citation type="submission" date="2015-05" db="UniProtKB">
        <authorList>
            <consortium name="EnsemblMetazoa"/>
        </authorList>
    </citation>
    <scope>IDENTIFICATION</scope>
</reference>
<comment type="similarity">
    <text evidence="4">Belongs to the ELP5 family.</text>
</comment>
<proteinExistence type="inferred from homology"/>
<accession>T1HXF1</accession>
<dbReference type="FunCoup" id="T1HXF1">
    <property type="interactions" value="33"/>
</dbReference>
<evidence type="ECO:0000256" key="3">
    <source>
        <dbReference type="ARBA" id="ARBA00005043"/>
    </source>
</evidence>
<dbReference type="EnsemblMetazoa" id="RPRC008721-RA">
    <property type="protein sequence ID" value="RPRC008721-PA"/>
    <property type="gene ID" value="RPRC008721"/>
</dbReference>
<dbReference type="Proteomes" id="UP000015103">
    <property type="component" value="Unassembled WGS sequence"/>
</dbReference>
<evidence type="ECO:0000256" key="9">
    <source>
        <dbReference type="SAM" id="MobiDB-lite"/>
    </source>
</evidence>
<feature type="compositionally biased region" description="Acidic residues" evidence="9">
    <location>
        <begin position="267"/>
        <end position="282"/>
    </location>
</feature>
<dbReference type="GO" id="GO:0005634">
    <property type="term" value="C:nucleus"/>
    <property type="evidence" value="ECO:0007669"/>
    <property type="project" value="UniProtKB-SubCell"/>
</dbReference>
<evidence type="ECO:0000313" key="11">
    <source>
        <dbReference type="Proteomes" id="UP000015103"/>
    </source>
</evidence>
<dbReference type="Gene3D" id="3.40.50.300">
    <property type="entry name" value="P-loop containing nucleotide triphosphate hydrolases"/>
    <property type="match status" value="1"/>
</dbReference>